<evidence type="ECO:0000313" key="1">
    <source>
        <dbReference type="EMBL" id="KKM01133.1"/>
    </source>
</evidence>
<accession>A0A0F9JQ56</accession>
<dbReference type="AlphaFoldDB" id="A0A0F9JQ56"/>
<organism evidence="1">
    <name type="scientific">marine sediment metagenome</name>
    <dbReference type="NCBI Taxonomy" id="412755"/>
    <lineage>
        <taxon>unclassified sequences</taxon>
        <taxon>metagenomes</taxon>
        <taxon>ecological metagenomes</taxon>
    </lineage>
</organism>
<protein>
    <submittedName>
        <fullName evidence="1">Uncharacterized protein</fullName>
    </submittedName>
</protein>
<gene>
    <name evidence="1" type="ORF">LCGC14_1797480</name>
</gene>
<dbReference type="SUPFAM" id="SSF89372">
    <property type="entry name" value="Fucose-specific lectin"/>
    <property type="match status" value="1"/>
</dbReference>
<proteinExistence type="predicted"/>
<feature type="non-terminal residue" evidence="1">
    <location>
        <position position="1"/>
    </location>
</feature>
<comment type="caution">
    <text evidence="1">The sequence shown here is derived from an EMBL/GenBank/DDBJ whole genome shotgun (WGS) entry which is preliminary data.</text>
</comment>
<name>A0A0F9JQ56_9ZZZZ</name>
<dbReference type="EMBL" id="LAZR01017265">
    <property type="protein sequence ID" value="KKM01133.1"/>
    <property type="molecule type" value="Genomic_DNA"/>
</dbReference>
<reference evidence="1" key="1">
    <citation type="journal article" date="2015" name="Nature">
        <title>Complex archaea that bridge the gap between prokaryotes and eukaryotes.</title>
        <authorList>
            <person name="Spang A."/>
            <person name="Saw J.H."/>
            <person name="Jorgensen S.L."/>
            <person name="Zaremba-Niedzwiedzka K."/>
            <person name="Martijn J."/>
            <person name="Lind A.E."/>
            <person name="van Eijk R."/>
            <person name="Schleper C."/>
            <person name="Guy L."/>
            <person name="Ettema T.J."/>
        </authorList>
    </citation>
    <scope>NUCLEOTIDE SEQUENCE</scope>
</reference>
<sequence length="891" mass="95642">QWMADNGFMEADALDTRVGILDGTDYPHMVADDRTLTALAVPANTQTNLSFSTGNSDLSTMYIIVGQDGYVAADDEASLEASTNDFEVDWQGYFSADYVGNIVNKLQSYGIKVDTAGTVFGYTASTTAQSTQPFSPNGAGDYDNITSQFPVTGSKWSVIDDPSGGEDDDTTYMYDDSNTEVKGVWNIGANLMEGTTFSIPDGDVNASATTSALSGGSRQVARLHPTGEIWVAGDLNLYSYPINVWVDEGLCGAAQGGGQGIAILVDEENTIHCLRASDSGGHTEDAVRYAYWPEGGSESAQEIVTENKGDDYSAINVSAAVDSNGDIHVVWVGQDAPVNPTVYNVAYRVRDAGTDTWSSITWITDIASGQNDVSIAIDSVDNVHVVWMGLGWDTNTGDYNIKYRMRLAGGAWQSRESITDINALQNEPQVAVDGDDDVHVVWQGMGWGVETGDYNIRHRERTDSWQSAEAITDVAFQQKSASIAVNNDGVIHVVWVGLGWGVNTTKTNVLEREYSSGSWQAVDVVIDRAQNSNQPKLIWATWPQLAGVSTQIPDTGYLMLFSGDDDATGNDLEYLASGDLVFPVAATGAGGPDYDSIIDQVRIYFRARGTNGGDTYYATPYLRMNSVEIQGTTVNPGITYTSYNEVLTRPGGGSWVAGDLVDLQIGVGLRTTNTTDLRVTQVFADITYTEASDEDGVTYVLAAGEHRIRLTRTAGTLELFTDEVSRGTDATVPDPVDNANALVVGHSGPARYTDFAKVTIDASQRLWHEPITMILSDTVPDRSGNSNDGNIIWGSNPSGVTVTLEGIVSASQPAPGDVEDEPPADTLPAVGGSDWFQEPDVSGALLTNPVRPFVILMSDTTSMVVNAESSKGLFSIMVPNLLIKTYMVSQN</sequence>